<feature type="compositionally biased region" description="Basic and acidic residues" evidence="1">
    <location>
        <begin position="22"/>
        <end position="32"/>
    </location>
</feature>
<evidence type="ECO:0000313" key="3">
    <source>
        <dbReference type="RefSeq" id="XP_002740036.1"/>
    </source>
</evidence>
<feature type="region of interest" description="Disordered" evidence="1">
    <location>
        <begin position="65"/>
        <end position="145"/>
    </location>
</feature>
<organism evidence="2 3">
    <name type="scientific">Saccoglossus kowalevskii</name>
    <name type="common">Acorn worm</name>
    <dbReference type="NCBI Taxonomy" id="10224"/>
    <lineage>
        <taxon>Eukaryota</taxon>
        <taxon>Metazoa</taxon>
        <taxon>Hemichordata</taxon>
        <taxon>Enteropneusta</taxon>
        <taxon>Harrimaniidae</taxon>
        <taxon>Saccoglossus</taxon>
    </lineage>
</organism>
<name>A0ABM0GYA0_SACKO</name>
<evidence type="ECO:0000256" key="1">
    <source>
        <dbReference type="SAM" id="MobiDB-lite"/>
    </source>
</evidence>
<sequence>MDTADDVGPDVPSLQSTMQITRPERYDIDDKVQSPISSRSNLSQMFDFSSILRAHPRKYELILEEEERDLQQSKPSTNVRRKTPRSRSVDSRIRSTNKDKGVEKQRDEFLKKKSLSHADVSPSPSHTEVMPYGISQKSSADDTNEKTSRFLDLKNELISTSDETAHMYEPPVTDSEDEVTVVPATQSRFLSRQHSFPLLDEEMEFATVTLPDGSKVQLPDVDVIASGQQTPVSENPSPVCTPKHSPRLRARHDLQEENMKCVPVLIQSNVKKLFGIGPEFQHPPEHTCVREDDARQLGLMQRVVQGGFTANKKSFFHQREDMDFFPPDNPPKTSAVDGAQKVKNRFISKPEMNFLSPTSM</sequence>
<feature type="region of interest" description="Disordered" evidence="1">
    <location>
        <begin position="1"/>
        <end position="49"/>
    </location>
</feature>
<dbReference type="GeneID" id="100373741"/>
<protein>
    <submittedName>
        <fullName evidence="3">Uncharacterized protein LOC100373741</fullName>
    </submittedName>
</protein>
<evidence type="ECO:0000313" key="2">
    <source>
        <dbReference type="Proteomes" id="UP000694865"/>
    </source>
</evidence>
<dbReference type="Proteomes" id="UP000694865">
    <property type="component" value="Unplaced"/>
</dbReference>
<feature type="compositionally biased region" description="Basic and acidic residues" evidence="1">
    <location>
        <begin position="87"/>
        <end position="111"/>
    </location>
</feature>
<keyword evidence="2" id="KW-1185">Reference proteome</keyword>
<gene>
    <name evidence="3" type="primary">LOC100373741</name>
</gene>
<reference evidence="3" key="1">
    <citation type="submission" date="2025-08" db="UniProtKB">
        <authorList>
            <consortium name="RefSeq"/>
        </authorList>
    </citation>
    <scope>IDENTIFICATION</scope>
    <source>
        <tissue evidence="3">Testes</tissue>
    </source>
</reference>
<accession>A0ABM0GYA0</accession>
<feature type="compositionally biased region" description="Polar residues" evidence="1">
    <location>
        <begin position="34"/>
        <end position="47"/>
    </location>
</feature>
<proteinExistence type="predicted"/>
<dbReference type="RefSeq" id="XP_002740036.1">
    <property type="nucleotide sequence ID" value="XM_002739990.1"/>
</dbReference>